<evidence type="ECO:0000256" key="2">
    <source>
        <dbReference type="ARBA" id="ARBA00023027"/>
    </source>
</evidence>
<dbReference type="InterPro" id="IPR006180">
    <property type="entry name" value="3-OHacyl-CoA_DH_CS"/>
</dbReference>
<dbReference type="Pfam" id="PF00725">
    <property type="entry name" value="3HCDH"/>
    <property type="match status" value="2"/>
</dbReference>
<dbReference type="PANTHER" id="PTHR48075:SF5">
    <property type="entry name" value="3-HYDROXYBUTYRYL-COA DEHYDROGENASE"/>
    <property type="match status" value="1"/>
</dbReference>
<dbReference type="GO" id="GO:0070403">
    <property type="term" value="F:NAD+ binding"/>
    <property type="evidence" value="ECO:0007669"/>
    <property type="project" value="InterPro"/>
</dbReference>
<accession>A0A2N7UCH9</accession>
<evidence type="ECO:0000313" key="5">
    <source>
        <dbReference type="EMBL" id="PMR78101.1"/>
    </source>
</evidence>
<sequence>MTGQSGLNAVAVVGAGTMGQGIAQLCAQAGWPTLLYDVAEGAATRAREAIGESLARRVARGKLGEAEAESILENIEIAVELADLAPAKVVIEAIVERLEIKRALFDALEMHCSPQALLCTNTSSLGVGEIAKGARRPERIAGLHFFNPAPVMRLVEVVRAELTSAETCERLTSFVEGLGKHPVVALDSPGFIVNRCARPYYGEALRMLEERVATEAEIDACLTDGAGFPLGPFALMDLVGLDIGLGATRTIWEALGRPARFLPSPLLVEKVEAGKLGRKSGEGFYRYPREAQAPRECKRPQASVDALAALLNQAGGAHCLVSEGETAQAVASRTGQPVVVLDAMPSPATDRGPLNLAYAAHGVAQETLTHWQALAEDAGFRLVAVRDAPGLIVARMVMMLADEAQRVESEGVAGAAQIDTAMCLGLNLATGPMSLRDRLGRQRLQAVRRALASLPEGERYADE</sequence>
<dbReference type="OrthoDB" id="5389341at2"/>
<feature type="domain" description="3-hydroxyacyl-CoA dehydrogenase C-terminal" evidence="3">
    <location>
        <begin position="390"/>
        <end position="461"/>
    </location>
</feature>
<dbReference type="SUPFAM" id="SSF51735">
    <property type="entry name" value="NAD(P)-binding Rossmann-fold domains"/>
    <property type="match status" value="1"/>
</dbReference>
<dbReference type="InterPro" id="IPR036291">
    <property type="entry name" value="NAD(P)-bd_dom_sf"/>
</dbReference>
<comment type="caution">
    <text evidence="5">The sequence shown here is derived from an EMBL/GenBank/DDBJ whole genome shotgun (WGS) entry which is preliminary data.</text>
</comment>
<keyword evidence="1" id="KW-0560">Oxidoreductase</keyword>
<dbReference type="Proteomes" id="UP000235547">
    <property type="component" value="Unassembled WGS sequence"/>
</dbReference>
<keyword evidence="6" id="KW-1185">Reference proteome</keyword>
<dbReference type="RefSeq" id="WP_102589167.1">
    <property type="nucleotide sequence ID" value="NZ_BNAE01000001.1"/>
</dbReference>
<dbReference type="AlphaFoldDB" id="A0A2N7UCH9"/>
<organism evidence="5 6">
    <name type="scientific">Halomonas urumqiensis</name>
    <dbReference type="NCBI Taxonomy" id="1684789"/>
    <lineage>
        <taxon>Bacteria</taxon>
        <taxon>Pseudomonadati</taxon>
        <taxon>Pseudomonadota</taxon>
        <taxon>Gammaproteobacteria</taxon>
        <taxon>Oceanospirillales</taxon>
        <taxon>Halomonadaceae</taxon>
        <taxon>Halomonas</taxon>
    </lineage>
</organism>
<dbReference type="FunFam" id="3.40.50.720:FF:000009">
    <property type="entry name" value="Fatty oxidation complex, alpha subunit"/>
    <property type="match status" value="1"/>
</dbReference>
<dbReference type="PROSITE" id="PS00067">
    <property type="entry name" value="3HCDH"/>
    <property type="match status" value="1"/>
</dbReference>
<name>A0A2N7UCH9_9GAMM</name>
<evidence type="ECO:0000259" key="4">
    <source>
        <dbReference type="Pfam" id="PF02737"/>
    </source>
</evidence>
<reference evidence="5 6" key="1">
    <citation type="submission" date="2018-01" db="EMBL/GenBank/DDBJ databases">
        <title>Halomonas endophytica sp. nov., isolated from storage liquid in the stems of Populus euphratica.</title>
        <authorList>
            <person name="Chen C."/>
        </authorList>
    </citation>
    <scope>NUCLEOTIDE SEQUENCE [LARGE SCALE GENOMIC DNA]</scope>
    <source>
        <strain evidence="5 6">BZ-SZ-XJ27</strain>
    </source>
</reference>
<protein>
    <submittedName>
        <fullName evidence="5">3-hydroxyacyl-CoA dehydrogenase</fullName>
    </submittedName>
</protein>
<dbReference type="Pfam" id="PF02737">
    <property type="entry name" value="3HCDH_N"/>
    <property type="match status" value="1"/>
</dbReference>
<gene>
    <name evidence="5" type="ORF">C1H70_15080</name>
</gene>
<proteinExistence type="predicted"/>
<feature type="domain" description="3-hydroxyacyl-CoA dehydrogenase C-terminal" evidence="3">
    <location>
        <begin position="190"/>
        <end position="287"/>
    </location>
</feature>
<dbReference type="GO" id="GO:0016616">
    <property type="term" value="F:oxidoreductase activity, acting on the CH-OH group of donors, NAD or NADP as acceptor"/>
    <property type="evidence" value="ECO:0007669"/>
    <property type="project" value="InterPro"/>
</dbReference>
<dbReference type="InterPro" id="IPR008927">
    <property type="entry name" value="6-PGluconate_DH-like_C_sf"/>
</dbReference>
<dbReference type="GO" id="GO:0006631">
    <property type="term" value="P:fatty acid metabolic process"/>
    <property type="evidence" value="ECO:0007669"/>
    <property type="project" value="InterPro"/>
</dbReference>
<evidence type="ECO:0000313" key="6">
    <source>
        <dbReference type="Proteomes" id="UP000235547"/>
    </source>
</evidence>
<dbReference type="SUPFAM" id="SSF48179">
    <property type="entry name" value="6-phosphogluconate dehydrogenase C-terminal domain-like"/>
    <property type="match status" value="2"/>
</dbReference>
<evidence type="ECO:0000256" key="1">
    <source>
        <dbReference type="ARBA" id="ARBA00023002"/>
    </source>
</evidence>
<keyword evidence="2" id="KW-0520">NAD</keyword>
<dbReference type="InterPro" id="IPR006176">
    <property type="entry name" value="3-OHacyl-CoA_DH_NAD-bd"/>
</dbReference>
<dbReference type="Gene3D" id="3.40.50.720">
    <property type="entry name" value="NAD(P)-binding Rossmann-like Domain"/>
    <property type="match status" value="1"/>
</dbReference>
<dbReference type="Gene3D" id="1.10.1040.50">
    <property type="match status" value="1"/>
</dbReference>
<evidence type="ECO:0000259" key="3">
    <source>
        <dbReference type="Pfam" id="PF00725"/>
    </source>
</evidence>
<dbReference type="PANTHER" id="PTHR48075">
    <property type="entry name" value="3-HYDROXYACYL-COA DEHYDROGENASE FAMILY PROTEIN"/>
    <property type="match status" value="1"/>
</dbReference>
<dbReference type="InterPro" id="IPR006108">
    <property type="entry name" value="3HC_DH_C"/>
</dbReference>
<feature type="domain" description="3-hydroxyacyl-CoA dehydrogenase NAD binding" evidence="4">
    <location>
        <begin position="10"/>
        <end position="186"/>
    </location>
</feature>
<dbReference type="EMBL" id="PNRG01000033">
    <property type="protein sequence ID" value="PMR78101.1"/>
    <property type="molecule type" value="Genomic_DNA"/>
</dbReference>